<organism evidence="2 3">
    <name type="scientific">Linum tenue</name>
    <dbReference type="NCBI Taxonomy" id="586396"/>
    <lineage>
        <taxon>Eukaryota</taxon>
        <taxon>Viridiplantae</taxon>
        <taxon>Streptophyta</taxon>
        <taxon>Embryophyta</taxon>
        <taxon>Tracheophyta</taxon>
        <taxon>Spermatophyta</taxon>
        <taxon>Magnoliopsida</taxon>
        <taxon>eudicotyledons</taxon>
        <taxon>Gunneridae</taxon>
        <taxon>Pentapetalae</taxon>
        <taxon>rosids</taxon>
        <taxon>fabids</taxon>
        <taxon>Malpighiales</taxon>
        <taxon>Linaceae</taxon>
        <taxon>Linum</taxon>
    </lineage>
</organism>
<dbReference type="AlphaFoldDB" id="A0AAV0QTR6"/>
<evidence type="ECO:0000313" key="2">
    <source>
        <dbReference type="EMBL" id="CAI0547593.1"/>
    </source>
</evidence>
<keyword evidence="1" id="KW-0472">Membrane</keyword>
<gene>
    <name evidence="2" type="ORF">LITE_LOCUS44430</name>
</gene>
<protein>
    <submittedName>
        <fullName evidence="2">Uncharacterized protein</fullName>
    </submittedName>
</protein>
<dbReference type="Proteomes" id="UP001154282">
    <property type="component" value="Unassembled WGS sequence"/>
</dbReference>
<name>A0AAV0QTR6_9ROSI</name>
<feature type="transmembrane region" description="Helical" evidence="1">
    <location>
        <begin position="110"/>
        <end position="139"/>
    </location>
</feature>
<evidence type="ECO:0000313" key="3">
    <source>
        <dbReference type="Proteomes" id="UP001154282"/>
    </source>
</evidence>
<keyword evidence="1" id="KW-1133">Transmembrane helix</keyword>
<dbReference type="EMBL" id="CAMGYJ010000010">
    <property type="protein sequence ID" value="CAI0547593.1"/>
    <property type="molecule type" value="Genomic_DNA"/>
</dbReference>
<keyword evidence="3" id="KW-1185">Reference proteome</keyword>
<reference evidence="2" key="1">
    <citation type="submission" date="2022-08" db="EMBL/GenBank/DDBJ databases">
        <authorList>
            <person name="Gutierrez-Valencia J."/>
        </authorList>
    </citation>
    <scope>NUCLEOTIDE SEQUENCE</scope>
</reference>
<sequence>PYATATVAVKPFGTADFFFGRSAPRRQHLKAMLRAQCRFPGQGDDHDEWPKDAVEANLSVLRERIAALRMKERQRQMEDRGDVNSRHFPGRFPAAVKRRRRRREDGEGNVIMGVVAVVSSTLGLTWLAGTGLLCVVSFLSHHFGKHF</sequence>
<comment type="caution">
    <text evidence="2">The sequence shown here is derived from an EMBL/GenBank/DDBJ whole genome shotgun (WGS) entry which is preliminary data.</text>
</comment>
<proteinExistence type="predicted"/>
<accession>A0AAV0QTR6</accession>
<feature type="non-terminal residue" evidence="2">
    <location>
        <position position="1"/>
    </location>
</feature>
<keyword evidence="1" id="KW-0812">Transmembrane</keyword>
<evidence type="ECO:0000256" key="1">
    <source>
        <dbReference type="SAM" id="Phobius"/>
    </source>
</evidence>
<dbReference type="PANTHER" id="PTHR38225">
    <property type="entry name" value="PROTEIN, PUTATIVE-RELATED"/>
    <property type="match status" value="1"/>
</dbReference>
<dbReference type="PANTHER" id="PTHR38225:SF4">
    <property type="entry name" value="PROTEIN, PUTATIVE-RELATED"/>
    <property type="match status" value="1"/>
</dbReference>